<dbReference type="Proteomes" id="UP001187192">
    <property type="component" value="Unassembled WGS sequence"/>
</dbReference>
<reference evidence="1" key="1">
    <citation type="submission" date="2023-07" db="EMBL/GenBank/DDBJ databases">
        <title>draft genome sequence of fig (Ficus carica).</title>
        <authorList>
            <person name="Takahashi T."/>
            <person name="Nishimura K."/>
        </authorList>
    </citation>
    <scope>NUCLEOTIDE SEQUENCE</scope>
</reference>
<dbReference type="AlphaFoldDB" id="A0AA87ZFP8"/>
<keyword evidence="2" id="KW-1185">Reference proteome</keyword>
<proteinExistence type="predicted"/>
<organism evidence="1 2">
    <name type="scientific">Ficus carica</name>
    <name type="common">Common fig</name>
    <dbReference type="NCBI Taxonomy" id="3494"/>
    <lineage>
        <taxon>Eukaryota</taxon>
        <taxon>Viridiplantae</taxon>
        <taxon>Streptophyta</taxon>
        <taxon>Embryophyta</taxon>
        <taxon>Tracheophyta</taxon>
        <taxon>Spermatophyta</taxon>
        <taxon>Magnoliopsida</taxon>
        <taxon>eudicotyledons</taxon>
        <taxon>Gunneridae</taxon>
        <taxon>Pentapetalae</taxon>
        <taxon>rosids</taxon>
        <taxon>fabids</taxon>
        <taxon>Rosales</taxon>
        <taxon>Moraceae</taxon>
        <taxon>Ficeae</taxon>
        <taxon>Ficus</taxon>
    </lineage>
</organism>
<gene>
    <name evidence="1" type="ORF">TIFTF001_000310</name>
</gene>
<name>A0AA87ZFP8_FICCA</name>
<accession>A0AA87ZFP8</accession>
<dbReference type="EMBL" id="BTGU01000001">
    <property type="protein sequence ID" value="GMN23856.1"/>
    <property type="molecule type" value="Genomic_DNA"/>
</dbReference>
<evidence type="ECO:0000313" key="1">
    <source>
        <dbReference type="EMBL" id="GMN23856.1"/>
    </source>
</evidence>
<protein>
    <submittedName>
        <fullName evidence="1">Uncharacterized protein</fullName>
    </submittedName>
</protein>
<sequence length="63" mass="6703">MGGKKDDVRGGGWLGLKASQRAGAAIMCLLIAYTRPHDLSFYLLTCIQLIGRGGAPNEKPAML</sequence>
<evidence type="ECO:0000313" key="2">
    <source>
        <dbReference type="Proteomes" id="UP001187192"/>
    </source>
</evidence>
<comment type="caution">
    <text evidence="1">The sequence shown here is derived from an EMBL/GenBank/DDBJ whole genome shotgun (WGS) entry which is preliminary data.</text>
</comment>